<dbReference type="Proteomes" id="UP000663203">
    <property type="component" value="Chromosome"/>
</dbReference>
<reference evidence="1 2" key="1">
    <citation type="submission" date="2021-03" db="EMBL/GenBank/DDBJ databases">
        <title>Haloterrigena longa sp. nov. and Haloterrigena limicola sp. nov., extremely halophilic archaea isolated from a salt lake.</title>
        <authorList>
            <person name="Henglin C."/>
        </authorList>
    </citation>
    <scope>NUCLEOTIDE SEQUENCE [LARGE SCALE GENOMIC DNA]</scope>
    <source>
        <strain evidence="1 2">KZCA68</strain>
    </source>
</reference>
<dbReference type="EMBL" id="CP071462">
    <property type="protein sequence ID" value="QSW98234.1"/>
    <property type="molecule type" value="Genomic_DNA"/>
</dbReference>
<dbReference type="GeneID" id="63188153"/>
<evidence type="ECO:0000313" key="2">
    <source>
        <dbReference type="Proteomes" id="UP000663203"/>
    </source>
</evidence>
<dbReference type="SUPFAM" id="SSF143011">
    <property type="entry name" value="RelE-like"/>
    <property type="match status" value="1"/>
</dbReference>
<dbReference type="AlphaFoldDB" id="A0A8A2VCQ8"/>
<proteinExistence type="predicted"/>
<protein>
    <submittedName>
        <fullName evidence="1">Type II toxin-antitoxin system RelE/ParE family toxin</fullName>
    </submittedName>
</protein>
<evidence type="ECO:0000313" key="1">
    <source>
        <dbReference type="EMBL" id="QSW98234.1"/>
    </source>
</evidence>
<name>A0A8A2VCQ8_9EURY</name>
<dbReference type="KEGG" id="hakz:J0X25_12570"/>
<keyword evidence="2" id="KW-1185">Reference proteome</keyword>
<dbReference type="RefSeq" id="WP_207287844.1">
    <property type="nucleotide sequence ID" value="NZ_CP071462.1"/>
</dbReference>
<accession>A0A8A2VCQ8</accession>
<gene>
    <name evidence="1" type="ORF">J0X25_12570</name>
</gene>
<sequence length="82" mass="9605">MARVLLHPDVEKRLESLPNDIEDRIRSKLSDAGANPERHLKPLKGREEYSLRIGKRRAIIDWDGQRGELRVLEIDTRDNVYD</sequence>
<organism evidence="1 2">
    <name type="scientific">Haloterrigena alkaliphila</name>
    <dbReference type="NCBI Taxonomy" id="2816475"/>
    <lineage>
        <taxon>Archaea</taxon>
        <taxon>Methanobacteriati</taxon>
        <taxon>Methanobacteriota</taxon>
        <taxon>Stenosarchaea group</taxon>
        <taxon>Halobacteria</taxon>
        <taxon>Halobacteriales</taxon>
        <taxon>Natrialbaceae</taxon>
        <taxon>Haloterrigena</taxon>
    </lineage>
</organism>
<dbReference type="InterPro" id="IPR035093">
    <property type="entry name" value="RelE/ParE_toxin_dom_sf"/>
</dbReference>
<dbReference type="Gene3D" id="3.30.2310.20">
    <property type="entry name" value="RelE-like"/>
    <property type="match status" value="1"/>
</dbReference>